<organism evidence="4 5">
    <name type="scientific">Acorus calamus</name>
    <name type="common">Sweet flag</name>
    <dbReference type="NCBI Taxonomy" id="4465"/>
    <lineage>
        <taxon>Eukaryota</taxon>
        <taxon>Viridiplantae</taxon>
        <taxon>Streptophyta</taxon>
        <taxon>Embryophyta</taxon>
        <taxon>Tracheophyta</taxon>
        <taxon>Spermatophyta</taxon>
        <taxon>Magnoliopsida</taxon>
        <taxon>Liliopsida</taxon>
        <taxon>Acoraceae</taxon>
        <taxon>Acorus</taxon>
    </lineage>
</organism>
<keyword evidence="1" id="KW-0863">Zinc-finger</keyword>
<feature type="compositionally biased region" description="Basic and acidic residues" evidence="2">
    <location>
        <begin position="1"/>
        <end position="12"/>
    </location>
</feature>
<evidence type="ECO:0000256" key="1">
    <source>
        <dbReference type="PROSITE-ProRule" id="PRU00047"/>
    </source>
</evidence>
<dbReference type="Proteomes" id="UP001180020">
    <property type="component" value="Unassembled WGS sequence"/>
</dbReference>
<keyword evidence="1" id="KW-0862">Zinc</keyword>
<reference evidence="4" key="2">
    <citation type="submission" date="2023-06" db="EMBL/GenBank/DDBJ databases">
        <authorList>
            <person name="Ma L."/>
            <person name="Liu K.-W."/>
            <person name="Li Z."/>
            <person name="Hsiao Y.-Y."/>
            <person name="Qi Y."/>
            <person name="Fu T."/>
            <person name="Tang G."/>
            <person name="Zhang D."/>
            <person name="Sun W.-H."/>
            <person name="Liu D.-K."/>
            <person name="Li Y."/>
            <person name="Chen G.-Z."/>
            <person name="Liu X.-D."/>
            <person name="Liao X.-Y."/>
            <person name="Jiang Y.-T."/>
            <person name="Yu X."/>
            <person name="Hao Y."/>
            <person name="Huang J."/>
            <person name="Zhao X.-W."/>
            <person name="Ke S."/>
            <person name="Chen Y.-Y."/>
            <person name="Wu W.-L."/>
            <person name="Hsu J.-L."/>
            <person name="Lin Y.-F."/>
            <person name="Huang M.-D."/>
            <person name="Li C.-Y."/>
            <person name="Huang L."/>
            <person name="Wang Z.-W."/>
            <person name="Zhao X."/>
            <person name="Zhong W.-Y."/>
            <person name="Peng D.-H."/>
            <person name="Ahmad S."/>
            <person name="Lan S."/>
            <person name="Zhang J.-S."/>
            <person name="Tsai W.-C."/>
            <person name="Van De Peer Y."/>
            <person name="Liu Z.-J."/>
        </authorList>
    </citation>
    <scope>NUCLEOTIDE SEQUENCE</scope>
    <source>
        <strain evidence="4">CP</strain>
        <tissue evidence="4">Leaves</tissue>
    </source>
</reference>
<name>A0AAV9D087_ACOCL</name>
<dbReference type="GO" id="GO:0003676">
    <property type="term" value="F:nucleic acid binding"/>
    <property type="evidence" value="ECO:0007669"/>
    <property type="project" value="InterPro"/>
</dbReference>
<evidence type="ECO:0000256" key="2">
    <source>
        <dbReference type="SAM" id="MobiDB-lite"/>
    </source>
</evidence>
<feature type="domain" description="CCHC-type" evidence="3">
    <location>
        <begin position="70"/>
        <end position="84"/>
    </location>
</feature>
<dbReference type="AlphaFoldDB" id="A0AAV9D087"/>
<comment type="caution">
    <text evidence="4">The sequence shown here is derived from an EMBL/GenBank/DDBJ whole genome shotgun (WGS) entry which is preliminary data.</text>
</comment>
<dbReference type="SUPFAM" id="SSF57756">
    <property type="entry name" value="Retrovirus zinc finger-like domains"/>
    <property type="match status" value="1"/>
</dbReference>
<feature type="region of interest" description="Disordered" evidence="2">
    <location>
        <begin position="263"/>
        <end position="285"/>
    </location>
</feature>
<proteinExistence type="predicted"/>
<dbReference type="InterPro" id="IPR001878">
    <property type="entry name" value="Znf_CCHC"/>
</dbReference>
<protein>
    <recommendedName>
        <fullName evidence="3">CCHC-type domain-containing protein</fullName>
    </recommendedName>
</protein>
<keyword evidence="1" id="KW-0479">Metal-binding</keyword>
<dbReference type="InterPro" id="IPR036875">
    <property type="entry name" value="Znf_CCHC_sf"/>
</dbReference>
<dbReference type="EMBL" id="JAUJYO010000016">
    <property type="protein sequence ID" value="KAK1294505.1"/>
    <property type="molecule type" value="Genomic_DNA"/>
</dbReference>
<gene>
    <name evidence="4" type="ORF">QJS10_CPA16g00621</name>
</gene>
<reference evidence="4" key="1">
    <citation type="journal article" date="2023" name="Nat. Commun.">
        <title>Diploid and tetraploid genomes of Acorus and the evolution of monocots.</title>
        <authorList>
            <person name="Ma L."/>
            <person name="Liu K.W."/>
            <person name="Li Z."/>
            <person name="Hsiao Y.Y."/>
            <person name="Qi Y."/>
            <person name="Fu T."/>
            <person name="Tang G.D."/>
            <person name="Zhang D."/>
            <person name="Sun W.H."/>
            <person name="Liu D.K."/>
            <person name="Li Y."/>
            <person name="Chen G.Z."/>
            <person name="Liu X.D."/>
            <person name="Liao X.Y."/>
            <person name="Jiang Y.T."/>
            <person name="Yu X."/>
            <person name="Hao Y."/>
            <person name="Huang J."/>
            <person name="Zhao X.W."/>
            <person name="Ke S."/>
            <person name="Chen Y.Y."/>
            <person name="Wu W.L."/>
            <person name="Hsu J.L."/>
            <person name="Lin Y.F."/>
            <person name="Huang M.D."/>
            <person name="Li C.Y."/>
            <person name="Huang L."/>
            <person name="Wang Z.W."/>
            <person name="Zhao X."/>
            <person name="Zhong W.Y."/>
            <person name="Peng D.H."/>
            <person name="Ahmad S."/>
            <person name="Lan S."/>
            <person name="Zhang J.S."/>
            <person name="Tsai W.C."/>
            <person name="Van de Peer Y."/>
            <person name="Liu Z.J."/>
        </authorList>
    </citation>
    <scope>NUCLEOTIDE SEQUENCE</scope>
    <source>
        <strain evidence="4">CP</strain>
    </source>
</reference>
<dbReference type="PROSITE" id="PS50158">
    <property type="entry name" value="ZF_CCHC"/>
    <property type="match status" value="1"/>
</dbReference>
<dbReference type="GO" id="GO:0008270">
    <property type="term" value="F:zinc ion binding"/>
    <property type="evidence" value="ECO:0007669"/>
    <property type="project" value="UniProtKB-KW"/>
</dbReference>
<accession>A0AAV9D087</accession>
<evidence type="ECO:0000313" key="5">
    <source>
        <dbReference type="Proteomes" id="UP001180020"/>
    </source>
</evidence>
<sequence length="285" mass="31812">MEHGGARRRWDGVEGSSKGQGGDWVLVSRKRKWVVGGERNGLGGGSNGLRCYRCLNLGHRAMACREPPTCWSCGKRGHRSSGCRMEVKQVALGAMEGVENSLGQPQVLPCLGEIKMQEVSIPWSRSLEGREERFSRSILLSWKGNQRANWVEVERAILRRWSGMPNFLCWPLGGSKAIIRLPSLSMKELFIREEGLELPNGRVSFKKEVIRSIVQVWGHLLEVSEVELSREAFPVLRVEIWVNARVSVTPSLRLNLDGWKGGGSGSDEGIGEPRRRGWGNSGEVR</sequence>
<dbReference type="Gene3D" id="4.10.60.10">
    <property type="entry name" value="Zinc finger, CCHC-type"/>
    <property type="match status" value="1"/>
</dbReference>
<evidence type="ECO:0000313" key="4">
    <source>
        <dbReference type="EMBL" id="KAK1294505.1"/>
    </source>
</evidence>
<keyword evidence="5" id="KW-1185">Reference proteome</keyword>
<evidence type="ECO:0000259" key="3">
    <source>
        <dbReference type="PROSITE" id="PS50158"/>
    </source>
</evidence>
<dbReference type="SMART" id="SM00343">
    <property type="entry name" value="ZnF_C2HC"/>
    <property type="match status" value="2"/>
</dbReference>
<feature type="region of interest" description="Disordered" evidence="2">
    <location>
        <begin position="1"/>
        <end position="22"/>
    </location>
</feature>